<dbReference type="SMART" id="SM00933">
    <property type="entry name" value="NurA"/>
    <property type="match status" value="1"/>
</dbReference>
<evidence type="ECO:0000313" key="3">
    <source>
        <dbReference type="Proteomes" id="UP001268256"/>
    </source>
</evidence>
<dbReference type="EMBL" id="JAVMIP010000017">
    <property type="protein sequence ID" value="MDS3861878.1"/>
    <property type="molecule type" value="Genomic_DNA"/>
</dbReference>
<name>A0AAE4FU23_9CYAN</name>
<protein>
    <submittedName>
        <fullName evidence="2">DNA double-strand break repair nuclease NurA</fullName>
    </submittedName>
</protein>
<dbReference type="AlphaFoldDB" id="A0AAE4FU23"/>
<dbReference type="Pfam" id="PF09376">
    <property type="entry name" value="NurA"/>
    <property type="match status" value="1"/>
</dbReference>
<dbReference type="RefSeq" id="WP_322879102.1">
    <property type="nucleotide sequence ID" value="NZ_JAVMIP010000017.1"/>
</dbReference>
<reference evidence="3" key="1">
    <citation type="submission" date="2023-07" db="EMBL/GenBank/DDBJ databases">
        <authorList>
            <person name="Luz R."/>
            <person name="Cordeiro R."/>
            <person name="Fonseca A."/>
            <person name="Goncalves V."/>
        </authorList>
    </citation>
    <scope>NUCLEOTIDE SEQUENCE [LARGE SCALE GENOMIC DNA]</scope>
    <source>
        <strain evidence="3">BACA0444</strain>
    </source>
</reference>
<evidence type="ECO:0000259" key="1">
    <source>
        <dbReference type="SMART" id="SM00933"/>
    </source>
</evidence>
<proteinExistence type="predicted"/>
<dbReference type="InterPro" id="IPR018977">
    <property type="entry name" value="NurA_domain"/>
</dbReference>
<keyword evidence="3" id="KW-1185">Reference proteome</keyword>
<accession>A0AAE4FU23</accession>
<gene>
    <name evidence="2" type="ORF">RIF25_13810</name>
</gene>
<feature type="domain" description="NurA" evidence="1">
    <location>
        <begin position="81"/>
        <end position="352"/>
    </location>
</feature>
<dbReference type="Proteomes" id="UP001268256">
    <property type="component" value="Unassembled WGS sequence"/>
</dbReference>
<sequence length="390" mass="43893">MLNLNQVAQQITALGQHFYQEAQGRAAKLHLAGHYLAQAQGQDTEFSECLAAHENQLRFTPAWPATPLTERVTIPPAPVQHRVMATDGSQIAPSHHEIAFCYLINVGRVRLDYGSNIYPLLDSVAEVFYTQAEVYAAQAWGITPEEWMRHKRTQLEILQLVELALEKPVNVPTVLMLDGSLIHWAWETLPTMARQVLLEPILQAWGRLETAKIPIVGYLSACRSSETLNYLRLQACPYPLPRCQDHCPAPTRPPCQIFTGLQDPGLWSTQLSSGQRGPLWQSRARILVDYGQQRIFFCYFHVGSEVVRVEFPRWVAEDQTLLTQALSLTIAQVIKGYGYPVALAEAHNQAVVRSADRARFFALLERELIKAGLKQVAPSPKESRKRQSIA</sequence>
<organism evidence="2 3">
    <name type="scientific">Pseudocalidococcus azoricus BACA0444</name>
    <dbReference type="NCBI Taxonomy" id="2918990"/>
    <lineage>
        <taxon>Bacteria</taxon>
        <taxon>Bacillati</taxon>
        <taxon>Cyanobacteriota</taxon>
        <taxon>Cyanophyceae</taxon>
        <taxon>Acaryochloridales</taxon>
        <taxon>Thermosynechococcaceae</taxon>
        <taxon>Pseudocalidococcus</taxon>
        <taxon>Pseudocalidococcus azoricus</taxon>
    </lineage>
</organism>
<comment type="caution">
    <text evidence="2">The sequence shown here is derived from an EMBL/GenBank/DDBJ whole genome shotgun (WGS) entry which is preliminary data.</text>
</comment>
<evidence type="ECO:0000313" key="2">
    <source>
        <dbReference type="EMBL" id="MDS3861878.1"/>
    </source>
</evidence>